<evidence type="ECO:0000256" key="2">
    <source>
        <dbReference type="ARBA" id="ARBA00022679"/>
    </source>
</evidence>
<keyword evidence="7" id="KW-0051">Antiviral defense</keyword>
<keyword evidence="4" id="KW-0479">Metal-binding</keyword>
<comment type="caution">
    <text evidence="11">The sequence shown here is derived from an EMBL/GenBank/DDBJ whole genome shotgun (WGS) entry which is preliminary data.</text>
</comment>
<dbReference type="SUPFAM" id="SSF56672">
    <property type="entry name" value="DNA/RNA polymerases"/>
    <property type="match status" value="1"/>
</dbReference>
<keyword evidence="5" id="KW-0460">Magnesium</keyword>
<dbReference type="EMBL" id="DWUW01000200">
    <property type="protein sequence ID" value="HJD31710.1"/>
    <property type="molecule type" value="Genomic_DNA"/>
</dbReference>
<dbReference type="Proteomes" id="UP000823851">
    <property type="component" value="Unassembled WGS sequence"/>
</dbReference>
<dbReference type="AlphaFoldDB" id="A0A9D2QXY2"/>
<dbReference type="GO" id="GO:0046872">
    <property type="term" value="F:metal ion binding"/>
    <property type="evidence" value="ECO:0007669"/>
    <property type="project" value="UniProtKB-KW"/>
</dbReference>
<evidence type="ECO:0000256" key="8">
    <source>
        <dbReference type="ARBA" id="ARBA00034120"/>
    </source>
</evidence>
<dbReference type="CDD" id="cd03487">
    <property type="entry name" value="RT_Bac_retron_II"/>
    <property type="match status" value="1"/>
</dbReference>
<comment type="similarity">
    <text evidence="8">Belongs to the bacterial reverse transcriptase family.</text>
</comment>
<dbReference type="Pfam" id="PF00078">
    <property type="entry name" value="RVT_1"/>
    <property type="match status" value="1"/>
</dbReference>
<evidence type="ECO:0000259" key="10">
    <source>
        <dbReference type="PROSITE" id="PS50878"/>
    </source>
</evidence>
<name>A0A9D2QXY2_9FIRM</name>
<accession>A0A9D2QXY2</accession>
<evidence type="ECO:0000256" key="4">
    <source>
        <dbReference type="ARBA" id="ARBA00022723"/>
    </source>
</evidence>
<keyword evidence="2" id="KW-0808">Transferase</keyword>
<dbReference type="GO" id="GO:0051607">
    <property type="term" value="P:defense response to virus"/>
    <property type="evidence" value="ECO:0007669"/>
    <property type="project" value="UniProtKB-KW"/>
</dbReference>
<sequence length="342" mass="38631">MSSKLWKYCGTQQEKEFLLSLNLLPSGIRERMSGEAQLALLYSLSNHTQRHYRETRIPKKGGGSRRLLVPDGLLKGVQRNILHHCLDGRSISAHACAYRRGRSPIDNAAPHAGGEKGRLLLKLDIRNFFDSILFPRVYGAAFPESLFPPAAAGLLTHLCCCYDRLPQGAPTSPAISNLVMRPFDDYIGKWCEARQITYTRYCDDLAFSGVFDAGEVYRKVRGMLEAMGFALNSRKTVVANQGMRQTVTGLVVNERVRTSAQYRRKIRQEIYYCCRYGVREHLKAVGSLSGKETEGEAATKEQAFLQSLFGRIAYVLQTEPENQEFLEYRDGCRSMLLEKERG</sequence>
<keyword evidence="3" id="KW-0548">Nucleotidyltransferase</keyword>
<dbReference type="GO" id="GO:0003723">
    <property type="term" value="F:RNA binding"/>
    <property type="evidence" value="ECO:0007669"/>
    <property type="project" value="InterPro"/>
</dbReference>
<dbReference type="GO" id="GO:0003964">
    <property type="term" value="F:RNA-directed DNA polymerase activity"/>
    <property type="evidence" value="ECO:0007669"/>
    <property type="project" value="UniProtKB-KW"/>
</dbReference>
<dbReference type="PANTHER" id="PTHR34047">
    <property type="entry name" value="NUCLEAR INTRON MATURASE 1, MITOCHONDRIAL-RELATED"/>
    <property type="match status" value="1"/>
</dbReference>
<feature type="domain" description="Reverse transcriptase" evidence="10">
    <location>
        <begin position="38"/>
        <end position="252"/>
    </location>
</feature>
<dbReference type="InterPro" id="IPR043502">
    <property type="entry name" value="DNA/RNA_pol_sf"/>
</dbReference>
<reference evidence="11" key="1">
    <citation type="journal article" date="2021" name="PeerJ">
        <title>Extensive microbial diversity within the chicken gut microbiome revealed by metagenomics and culture.</title>
        <authorList>
            <person name="Gilroy R."/>
            <person name="Ravi A."/>
            <person name="Getino M."/>
            <person name="Pursley I."/>
            <person name="Horton D.L."/>
            <person name="Alikhan N.F."/>
            <person name="Baker D."/>
            <person name="Gharbi K."/>
            <person name="Hall N."/>
            <person name="Watson M."/>
            <person name="Adriaenssens E.M."/>
            <person name="Foster-Nyarko E."/>
            <person name="Jarju S."/>
            <person name="Secka A."/>
            <person name="Antonio M."/>
            <person name="Oren A."/>
            <person name="Chaudhuri R.R."/>
            <person name="La Ragione R."/>
            <person name="Hildebrand F."/>
            <person name="Pallen M.J."/>
        </authorList>
    </citation>
    <scope>NUCLEOTIDE SEQUENCE</scope>
    <source>
        <strain evidence="11">ChiHjej8B7-25341</strain>
    </source>
</reference>
<proteinExistence type="inferred from homology"/>
<evidence type="ECO:0000256" key="3">
    <source>
        <dbReference type="ARBA" id="ARBA00022695"/>
    </source>
</evidence>
<dbReference type="InterPro" id="IPR000123">
    <property type="entry name" value="Reverse_transcriptase_msDNA"/>
</dbReference>
<evidence type="ECO:0000256" key="7">
    <source>
        <dbReference type="ARBA" id="ARBA00023118"/>
    </source>
</evidence>
<dbReference type="EC" id="2.7.7.49" evidence="1"/>
<dbReference type="PRINTS" id="PR00866">
    <property type="entry name" value="RNADNAPOLMS"/>
</dbReference>
<evidence type="ECO:0000256" key="5">
    <source>
        <dbReference type="ARBA" id="ARBA00022842"/>
    </source>
</evidence>
<dbReference type="InterPro" id="IPR000477">
    <property type="entry name" value="RT_dom"/>
</dbReference>
<dbReference type="PANTHER" id="PTHR34047:SF7">
    <property type="entry name" value="RNA-DIRECTED DNA POLYMERASE"/>
    <property type="match status" value="1"/>
</dbReference>
<organism evidence="11 12">
    <name type="scientific">Candidatus Eisenbergiella stercorigallinarum</name>
    <dbReference type="NCBI Taxonomy" id="2838557"/>
    <lineage>
        <taxon>Bacteria</taxon>
        <taxon>Bacillati</taxon>
        <taxon>Bacillota</taxon>
        <taxon>Clostridia</taxon>
        <taxon>Lachnospirales</taxon>
        <taxon>Lachnospiraceae</taxon>
        <taxon>Eisenbergiella</taxon>
    </lineage>
</organism>
<comment type="catalytic activity">
    <reaction evidence="9">
        <text>DNA(n) + a 2'-deoxyribonucleoside 5'-triphosphate = DNA(n+1) + diphosphate</text>
        <dbReference type="Rhea" id="RHEA:22508"/>
        <dbReference type="Rhea" id="RHEA-COMP:17339"/>
        <dbReference type="Rhea" id="RHEA-COMP:17340"/>
        <dbReference type="ChEBI" id="CHEBI:33019"/>
        <dbReference type="ChEBI" id="CHEBI:61560"/>
        <dbReference type="ChEBI" id="CHEBI:173112"/>
        <dbReference type="EC" id="2.7.7.49"/>
    </reaction>
</comment>
<keyword evidence="6 11" id="KW-0695">RNA-directed DNA polymerase</keyword>
<dbReference type="InterPro" id="IPR051083">
    <property type="entry name" value="GrpII_Intron_Splice-Mob/Def"/>
</dbReference>
<evidence type="ECO:0000256" key="1">
    <source>
        <dbReference type="ARBA" id="ARBA00012493"/>
    </source>
</evidence>
<dbReference type="PROSITE" id="PS50878">
    <property type="entry name" value="RT_POL"/>
    <property type="match status" value="1"/>
</dbReference>
<protein>
    <recommendedName>
        <fullName evidence="1">RNA-directed DNA polymerase</fullName>
        <ecNumber evidence="1">2.7.7.49</ecNumber>
    </recommendedName>
</protein>
<gene>
    <name evidence="11" type="ORF">H9912_07185</name>
</gene>
<evidence type="ECO:0000313" key="11">
    <source>
        <dbReference type="EMBL" id="HJD31710.1"/>
    </source>
</evidence>
<evidence type="ECO:0000313" key="12">
    <source>
        <dbReference type="Proteomes" id="UP000823851"/>
    </source>
</evidence>
<evidence type="ECO:0000256" key="6">
    <source>
        <dbReference type="ARBA" id="ARBA00022918"/>
    </source>
</evidence>
<evidence type="ECO:0000256" key="9">
    <source>
        <dbReference type="ARBA" id="ARBA00048173"/>
    </source>
</evidence>
<reference evidence="11" key="2">
    <citation type="submission" date="2021-04" db="EMBL/GenBank/DDBJ databases">
        <authorList>
            <person name="Gilroy R."/>
        </authorList>
    </citation>
    <scope>NUCLEOTIDE SEQUENCE</scope>
    <source>
        <strain evidence="11">ChiHjej8B7-25341</strain>
    </source>
</reference>